<sequence>MKIENWVVREHAEGVPAVDHDQTTYHGIDAIPDACDSPYRGSAANRGKVLVEL</sequence>
<dbReference type="RefSeq" id="WP_344926706.1">
    <property type="nucleotide sequence ID" value="NZ_BAAAYK010000038.1"/>
</dbReference>
<keyword evidence="2" id="KW-1185">Reference proteome</keyword>
<accession>A0ABP6RP22</accession>
<proteinExistence type="predicted"/>
<reference evidence="2" key="1">
    <citation type="journal article" date="2019" name="Int. J. Syst. Evol. Microbiol.">
        <title>The Global Catalogue of Microorganisms (GCM) 10K type strain sequencing project: providing services to taxonomists for standard genome sequencing and annotation.</title>
        <authorList>
            <consortium name="The Broad Institute Genomics Platform"/>
            <consortium name="The Broad Institute Genome Sequencing Center for Infectious Disease"/>
            <person name="Wu L."/>
            <person name="Ma J."/>
        </authorList>
    </citation>
    <scope>NUCLEOTIDE SEQUENCE [LARGE SCALE GENOMIC DNA]</scope>
    <source>
        <strain evidence="2">JCM 9687</strain>
    </source>
</reference>
<comment type="caution">
    <text evidence="1">The sequence shown here is derived from an EMBL/GenBank/DDBJ whole genome shotgun (WGS) entry which is preliminary data.</text>
</comment>
<organism evidence="1 2">
    <name type="scientific">Saccharopolyspora gregorii</name>
    <dbReference type="NCBI Taxonomy" id="33914"/>
    <lineage>
        <taxon>Bacteria</taxon>
        <taxon>Bacillati</taxon>
        <taxon>Actinomycetota</taxon>
        <taxon>Actinomycetes</taxon>
        <taxon>Pseudonocardiales</taxon>
        <taxon>Pseudonocardiaceae</taxon>
        <taxon>Saccharopolyspora</taxon>
    </lineage>
</organism>
<name>A0ABP6RP22_9PSEU</name>
<dbReference type="EMBL" id="BAAAYK010000038">
    <property type="protein sequence ID" value="GAA3357734.1"/>
    <property type="molecule type" value="Genomic_DNA"/>
</dbReference>
<evidence type="ECO:0000313" key="2">
    <source>
        <dbReference type="Proteomes" id="UP001500483"/>
    </source>
</evidence>
<gene>
    <name evidence="1" type="ORF">GCM10020366_26980</name>
</gene>
<evidence type="ECO:0000313" key="1">
    <source>
        <dbReference type="EMBL" id="GAA3357734.1"/>
    </source>
</evidence>
<dbReference type="Proteomes" id="UP001500483">
    <property type="component" value="Unassembled WGS sequence"/>
</dbReference>
<protein>
    <submittedName>
        <fullName evidence="1">Uncharacterized protein</fullName>
    </submittedName>
</protein>